<proteinExistence type="predicted"/>
<dbReference type="EMBL" id="CP081303">
    <property type="protein sequence ID" value="QZE15101.1"/>
    <property type="molecule type" value="Genomic_DNA"/>
</dbReference>
<reference evidence="1" key="1">
    <citation type="submission" date="2021-08" db="EMBL/GenBank/DDBJ databases">
        <title>Novel anaerobic bacterium isolated from sea squirt in East Sea, Republic of Korea.</title>
        <authorList>
            <person name="Nguyen T.H."/>
            <person name="Li Z."/>
            <person name="Lee Y.-J."/>
            <person name="Ko J."/>
            <person name="Kim S.-G."/>
        </authorList>
    </citation>
    <scope>NUCLEOTIDE SEQUENCE</scope>
    <source>
        <strain evidence="1">KCTC 25031</strain>
    </source>
</reference>
<protein>
    <submittedName>
        <fullName evidence="1">T9SS type A sorting domain-containing protein</fullName>
    </submittedName>
</protein>
<keyword evidence="2" id="KW-1185">Reference proteome</keyword>
<accession>A0AC61NHG0</accession>
<gene>
    <name evidence="1" type="ORF">K4L44_04535</name>
</gene>
<evidence type="ECO:0000313" key="1">
    <source>
        <dbReference type="EMBL" id="QZE15101.1"/>
    </source>
</evidence>
<organism evidence="1 2">
    <name type="scientific">Halosquirtibacter laminarini</name>
    <dbReference type="NCBI Taxonomy" id="3374600"/>
    <lineage>
        <taxon>Bacteria</taxon>
        <taxon>Pseudomonadati</taxon>
        <taxon>Bacteroidota</taxon>
        <taxon>Bacteroidia</taxon>
        <taxon>Marinilabiliales</taxon>
        <taxon>Prolixibacteraceae</taxon>
        <taxon>Halosquirtibacter</taxon>
    </lineage>
</organism>
<evidence type="ECO:0000313" key="2">
    <source>
        <dbReference type="Proteomes" id="UP000826212"/>
    </source>
</evidence>
<dbReference type="Proteomes" id="UP000826212">
    <property type="component" value="Chromosome"/>
</dbReference>
<name>A0AC61NHG0_9BACT</name>
<sequence length="2378" mass="250010">MNRPLHLFKSLVLFLLLAPVSLLAQSHKYSGGDGTEGSPYQIGTLADLRLLSETSDDWSKHFIQTANIDATETKDWNPGDADGDTSTPDVPMGFHPIGDDRYSQRGEPAFRGSYNGAGYIIDHLYINCPSQDYVGLFGSISGSGIQNKIRNLGVTNAQIVGANCTGTLVGVAQNITIENCYSSGSVKGLLNVGGLTGNTEFTTKCYSTAVIDCTNSVKGSLGIDISGAPETNHPSCYYLSESGDKDPYSRSYGAPRTAKALGVMSQYEGWNIVEDFDLVKGAPPVLKNIHGSAQWVMNPLEAVELTITVTNNGNAIDLAKVICNGEQFTDKQGEVKIKASTNTTIEYQIMASGYNTISGSVEVLEASVSTEVRLDNAYTTGTGTESDPYQVATFEQLCNLSQNTIDWDKHFIQTADIEASASSELNKSNGVAKGFSPIGDDPTNGTRQQVAFTGSYNGGGFKIDQLYIQRPSENNVGLFGYASQLGQKIYNLAITNANITGEDYVGIVAGSAKNTNIENLYTTGTVHGSYKVGGLAGFCGRIIHTYSTTNVVSSTNTWGSLGCFYSQSGSVHTNCFYLSTNGSANPNKNHFGLPLRSSQMQDQSNFTSWDFVEESTNGDDNYWAISPLENGGFPYLTHGRTVVRLGLNAYTSTYSESNELNPANITGAPAGKDIQIAFRPHTDDNSAAWNTNKPTKAGVYDVQLGVLTSETTLADQVEITNGWTIQKKDVAIVWDALPNKTYLDAAFDLQATVEGNGSIVYSSSNEDVATILGNTVTIVGAGTTQITASCAATENYNAPANVVRSFTVDPATATITFDALPTKTYGDGDFSLDATSDGDTEVTYSSSDETVATIVDGVVTILSAGEATITASAFASTNYLKPVSKTSVLTVEKAQALITFDALPSKRYKDAAFDLKATTNGTGTIIFASSNEKVATISENTVTIVGAGTTNITATLAETKNYKVATAVVNPLVVNKAPATITFDADMTATYGDADVVLHATVDGDGEIVYQSGEENIARIEENLVSFLNAGQTTITASCAATDNYLAAINQVMILTVNKADASIHFDPLASKSYGDAVFDLQATRVGESAIVYHSSNPAVASVSGTTVTIHTPGETVITASCAASSNYDAATDVPQTLVVNKASEQIVFDAIPAKKYGDNPFNLSASVHGDGEITYTSDNTDVATIVNNVVTIHGVGNATITASCAATALYEAADAVSHVLTVSRADASIVFNALPTKTFGDASFHLSASSYAGAAIQYASDNENVAQVQNNTVTIVGAGRANITASLPQSENYLAAADVVRTLVVNKATPTIALDEISAKTFGDKPFDLSATASNGLKVSYEVQNTNIATVAGNTVTIKNAGTTTVVARTENNPNFVSVEATCNLVVNRAAAVIQFKEIANKTYGDKIFRLEATASENAAVSFESNNESVASVTRDVVTIKGAGIAVITARCDASSNYVASSVSKTLTVEKSNASISFDAIAAVTYGDPAFSLGATLSHNQGALVYSSSNPSVATVIDGEVDIVGAGTTTITVSNESSDNYLAAASVSQELVVNKANAVIQFAPLSRKNFGEAPFTLRATSTGGALSYSSLDHSVATVNEDQCTLVGAGSTTITATSAENANYNTASVQRTLEVSKADPQFSFEAIPVKTFGDAAFELQTSTLADVVQFVSSNPDVATVSGNEVTIHKVGETTITATSQENENYAEVAVSHLLKVEQFSSEISFDALDAKTFGDDAFELTAMSNDSRAITYVSNNPYVATIQNNIVTIIGAGSTFITASCEATQNASSASVTRMLEVKKANTVITFDALADKTFGDASFALHGSVNGDGEVLYTSSNPAIASIDHNEVTIHGAGSVTITASCDETNNYLAATAVSHELVIGKALATTTFEEIANKTYGDDDFSVVANNNGDGTILMASSDPSVATIHNGIITIQGAGTATITASCGATANYLEATIVSRDLVVAKASREITFEALEAKEFGDSQFYLQASTSENGAIAYISSNSSVATVVDNVVTIHGAGTTTITASCAATANYTKAVSVDQELVVNKAKSDIIFASLDAKVYGDGSFALDAKVTGDGAIVYSSSNPDVASIENGEVTILKAGTTTITASCVATANCEAATPVSHELNVEKATRNITFENIESKQFGDAAFPLQATVSDASELQYTSSNQNVATLDHGLVSIVGVGSATITAACEETENYKAISAIQVLEIAEGDGNITWTLEGLSLEMKIEDLSFELEKATSSVEGATITYTSSNDEVLTVEDNLVTFHKLGEADIVATVTARNYTEVESTVHVKVVSKTGVHDSPVYVETIKVYPNPASEFIMVDGAQMNEISIFSILGAKVNFEQQENRIDVSNFARGVYILKYRNQVKRFIVQ</sequence>